<evidence type="ECO:0000259" key="6">
    <source>
        <dbReference type="SMART" id="SM01383"/>
    </source>
</evidence>
<keyword evidence="2 7" id="KW-0689">Ribosomal protein</keyword>
<dbReference type="GO" id="GO:0032543">
    <property type="term" value="P:mitochondrial translation"/>
    <property type="evidence" value="ECO:0007669"/>
    <property type="project" value="TreeGrafter"/>
</dbReference>
<dbReference type="InterPro" id="IPR022669">
    <property type="entry name" value="Ribosomal_uL2_C"/>
</dbReference>
<dbReference type="InterPro" id="IPR012340">
    <property type="entry name" value="NA-bd_OB-fold"/>
</dbReference>
<keyword evidence="8" id="KW-1185">Reference proteome</keyword>
<dbReference type="InterPro" id="IPR022666">
    <property type="entry name" value="Ribosomal_uL2_RNA-bd_dom"/>
</dbReference>
<feature type="domain" description="Large ribosomal subunit protein uL2 C-terminal" evidence="5">
    <location>
        <begin position="161"/>
        <end position="298"/>
    </location>
</feature>
<sequence>MLQPRICSLQASRIGRALLQPARSYATAVEHAPSPAFEPAVHADSGVLQTREPRRDKFIPLRTYTHARHRGGGHKRRIRIVDYKRYLPGKHIVDRIEYDPNRSAHLALVTRVETGEKTYIVAADGMREGDEVESYRSGIPKDLIASMGGVIDPGMLAAKTAARGNCLPIEMVPLGSQVFNVGSKSQGGGVFCRSAGTYAIVVTKEEVEKPKGVEIKSVTVRLQSGELRKISPDACCTIGVASNPQNHFRSLGKAGRSRWLGKRPEVRGLAMNAADHPHGGGRGKSKGNVHPVSPWGTPAKGGFKTRHKRNKHTFLVQDRPRNQGKRRPR</sequence>
<feature type="domain" description="Large ribosomal subunit protein uL2 RNA-binding" evidence="6">
    <location>
        <begin position="62"/>
        <end position="134"/>
    </location>
</feature>
<comment type="caution">
    <text evidence="7">The sequence shown here is derived from an EMBL/GenBank/DDBJ whole genome shotgun (WGS) entry which is preliminary data.</text>
</comment>
<dbReference type="AlphaFoldDB" id="A0A9W9CB27"/>
<dbReference type="Pfam" id="PF03947">
    <property type="entry name" value="Ribosomal_L2_C"/>
    <property type="match status" value="1"/>
</dbReference>
<evidence type="ECO:0000313" key="7">
    <source>
        <dbReference type="EMBL" id="KAJ4353289.1"/>
    </source>
</evidence>
<dbReference type="Proteomes" id="UP001140513">
    <property type="component" value="Unassembled WGS sequence"/>
</dbReference>
<dbReference type="GO" id="GO:0003723">
    <property type="term" value="F:RNA binding"/>
    <property type="evidence" value="ECO:0007669"/>
    <property type="project" value="InterPro"/>
</dbReference>
<dbReference type="PANTHER" id="PTHR13691:SF5">
    <property type="entry name" value="LARGE RIBOSOMAL SUBUNIT PROTEIN UL2M"/>
    <property type="match status" value="1"/>
</dbReference>
<dbReference type="InterPro" id="IPR008991">
    <property type="entry name" value="Translation_prot_SH3-like_sf"/>
</dbReference>
<dbReference type="InterPro" id="IPR014726">
    <property type="entry name" value="Ribosomal_uL2_dom3"/>
</dbReference>
<dbReference type="InterPro" id="IPR005880">
    <property type="entry name" value="Ribosomal_uL2_bac/org-type"/>
</dbReference>
<reference evidence="7" key="1">
    <citation type="submission" date="2022-10" db="EMBL/GenBank/DDBJ databases">
        <title>Tapping the CABI collections for fungal endophytes: first genome assemblies for Collariella, Neodidymelliopsis, Ascochyta clinopodiicola, Didymella pomorum, Didymosphaeria variabile, Neocosmospora piperis and Neocucurbitaria cava.</title>
        <authorList>
            <person name="Hill R."/>
        </authorList>
    </citation>
    <scope>NUCLEOTIDE SEQUENCE</scope>
    <source>
        <strain evidence="7">IMI 356815</strain>
    </source>
</reference>
<evidence type="ECO:0000256" key="1">
    <source>
        <dbReference type="ARBA" id="ARBA00005636"/>
    </source>
</evidence>
<dbReference type="GO" id="GO:0016740">
    <property type="term" value="F:transferase activity"/>
    <property type="evidence" value="ECO:0007669"/>
    <property type="project" value="InterPro"/>
</dbReference>
<dbReference type="RefSeq" id="XP_056071063.1">
    <property type="nucleotide sequence ID" value="XM_056213796.1"/>
</dbReference>
<name>A0A9W9CB27_9PLEO</name>
<protein>
    <submittedName>
        <fullName evidence="7">Mitochondrial 54S ribosomal protein rml2</fullName>
    </submittedName>
</protein>
<dbReference type="Gene3D" id="4.10.950.10">
    <property type="entry name" value="Ribosomal protein L2, domain 3"/>
    <property type="match status" value="1"/>
</dbReference>
<dbReference type="InterPro" id="IPR014722">
    <property type="entry name" value="Rib_uL2_dom2"/>
</dbReference>
<proteinExistence type="inferred from homology"/>
<accession>A0A9W9CB27</accession>
<evidence type="ECO:0000313" key="8">
    <source>
        <dbReference type="Proteomes" id="UP001140513"/>
    </source>
</evidence>
<dbReference type="SUPFAM" id="SSF50249">
    <property type="entry name" value="Nucleic acid-binding proteins"/>
    <property type="match status" value="1"/>
</dbReference>
<dbReference type="Gene3D" id="2.40.50.140">
    <property type="entry name" value="Nucleic acid-binding proteins"/>
    <property type="match status" value="1"/>
</dbReference>
<evidence type="ECO:0000259" key="5">
    <source>
        <dbReference type="SMART" id="SM01382"/>
    </source>
</evidence>
<feature type="compositionally biased region" description="Basic residues" evidence="4">
    <location>
        <begin position="303"/>
        <end position="312"/>
    </location>
</feature>
<dbReference type="SMART" id="SM01382">
    <property type="entry name" value="Ribosomal_L2_C"/>
    <property type="match status" value="1"/>
</dbReference>
<feature type="region of interest" description="Disordered" evidence="4">
    <location>
        <begin position="273"/>
        <end position="329"/>
    </location>
</feature>
<dbReference type="Gene3D" id="2.30.30.30">
    <property type="match status" value="1"/>
</dbReference>
<dbReference type="PANTHER" id="PTHR13691">
    <property type="entry name" value="RIBOSOMAL PROTEIN L2"/>
    <property type="match status" value="1"/>
</dbReference>
<gene>
    <name evidence="7" type="primary">RML2</name>
    <name evidence="7" type="ORF">N0V89_005016</name>
</gene>
<dbReference type="SUPFAM" id="SSF50104">
    <property type="entry name" value="Translation proteins SH3-like domain"/>
    <property type="match status" value="1"/>
</dbReference>
<dbReference type="OrthoDB" id="268576at2759"/>
<keyword evidence="3" id="KW-0687">Ribonucleoprotein</keyword>
<evidence type="ECO:0000256" key="4">
    <source>
        <dbReference type="SAM" id="MobiDB-lite"/>
    </source>
</evidence>
<dbReference type="FunFam" id="4.10.950.10:FF:000001">
    <property type="entry name" value="50S ribosomal protein L2"/>
    <property type="match status" value="1"/>
</dbReference>
<evidence type="ECO:0000256" key="3">
    <source>
        <dbReference type="ARBA" id="ARBA00023274"/>
    </source>
</evidence>
<evidence type="ECO:0000256" key="2">
    <source>
        <dbReference type="ARBA" id="ARBA00022980"/>
    </source>
</evidence>
<organism evidence="7 8">
    <name type="scientific">Didymosphaeria variabile</name>
    <dbReference type="NCBI Taxonomy" id="1932322"/>
    <lineage>
        <taxon>Eukaryota</taxon>
        <taxon>Fungi</taxon>
        <taxon>Dikarya</taxon>
        <taxon>Ascomycota</taxon>
        <taxon>Pezizomycotina</taxon>
        <taxon>Dothideomycetes</taxon>
        <taxon>Pleosporomycetidae</taxon>
        <taxon>Pleosporales</taxon>
        <taxon>Massarineae</taxon>
        <taxon>Didymosphaeriaceae</taxon>
        <taxon>Didymosphaeria</taxon>
    </lineage>
</organism>
<comment type="similarity">
    <text evidence="1">Belongs to the universal ribosomal protein uL2 family.</text>
</comment>
<dbReference type="NCBIfam" id="TIGR01171">
    <property type="entry name" value="rplB_bact"/>
    <property type="match status" value="1"/>
</dbReference>
<dbReference type="GO" id="GO:0005762">
    <property type="term" value="C:mitochondrial large ribosomal subunit"/>
    <property type="evidence" value="ECO:0007669"/>
    <property type="project" value="TreeGrafter"/>
</dbReference>
<dbReference type="Pfam" id="PF00181">
    <property type="entry name" value="Ribosomal_L2_N"/>
    <property type="match status" value="1"/>
</dbReference>
<dbReference type="GeneID" id="80908546"/>
<dbReference type="SMART" id="SM01383">
    <property type="entry name" value="Ribosomal_L2"/>
    <property type="match status" value="1"/>
</dbReference>
<dbReference type="GO" id="GO:0003735">
    <property type="term" value="F:structural constituent of ribosome"/>
    <property type="evidence" value="ECO:0007669"/>
    <property type="project" value="InterPro"/>
</dbReference>
<dbReference type="InterPro" id="IPR002171">
    <property type="entry name" value="Ribosomal_uL2"/>
</dbReference>
<dbReference type="EMBL" id="JAPEUX010000004">
    <property type="protein sequence ID" value="KAJ4353289.1"/>
    <property type="molecule type" value="Genomic_DNA"/>
</dbReference>